<evidence type="ECO:0000313" key="6">
    <source>
        <dbReference type="EMBL" id="RSB66994.1"/>
    </source>
</evidence>
<dbReference type="Pfam" id="PF00106">
    <property type="entry name" value="adh_short"/>
    <property type="match status" value="1"/>
</dbReference>
<accession>A0A3R9ACH6</accession>
<gene>
    <name evidence="6" type="ORF">EFD55_21865</name>
    <name evidence="5" type="ORF">FHS26_004503</name>
</gene>
<keyword evidence="8" id="KW-1185">Reference proteome</keyword>
<dbReference type="SUPFAM" id="SSF51735">
    <property type="entry name" value="NAD(P)-binding Rossmann-fold domains"/>
    <property type="match status" value="1"/>
</dbReference>
<dbReference type="GO" id="GO:0016491">
    <property type="term" value="F:oxidoreductase activity"/>
    <property type="evidence" value="ECO:0007669"/>
    <property type="project" value="UniProtKB-KW"/>
</dbReference>
<dbReference type="PANTHER" id="PTHR43976:SF16">
    <property type="entry name" value="SHORT-CHAIN DEHYDROGENASE_REDUCTASE FAMILY PROTEIN"/>
    <property type="match status" value="1"/>
</dbReference>
<dbReference type="InterPro" id="IPR020904">
    <property type="entry name" value="Sc_DH/Rdtase_CS"/>
</dbReference>
<evidence type="ECO:0000256" key="2">
    <source>
        <dbReference type="ARBA" id="ARBA00023002"/>
    </source>
</evidence>
<evidence type="ECO:0000313" key="8">
    <source>
        <dbReference type="Proteomes" id="UP000518315"/>
    </source>
</evidence>
<keyword evidence="2" id="KW-0560">Oxidoreductase</keyword>
<dbReference type="Gene3D" id="3.40.50.720">
    <property type="entry name" value="NAD(P)-binding Rossmann-like Domain"/>
    <property type="match status" value="1"/>
</dbReference>
<dbReference type="Proteomes" id="UP000277279">
    <property type="component" value="Unassembled WGS sequence"/>
</dbReference>
<comment type="similarity">
    <text evidence="1 3">Belongs to the short-chain dehydrogenases/reductases (SDR) family.</text>
</comment>
<dbReference type="EMBL" id="JACHXH010000017">
    <property type="protein sequence ID" value="MBB3136746.1"/>
    <property type="molecule type" value="Genomic_DNA"/>
</dbReference>
<dbReference type="InterPro" id="IPR057326">
    <property type="entry name" value="KR_dom"/>
</dbReference>
<evidence type="ECO:0000313" key="5">
    <source>
        <dbReference type="EMBL" id="MBB3136746.1"/>
    </source>
</evidence>
<dbReference type="InterPro" id="IPR036291">
    <property type="entry name" value="NAD(P)-bd_dom_sf"/>
</dbReference>
<dbReference type="NCBIfam" id="NF004824">
    <property type="entry name" value="PRK06180.1"/>
    <property type="match status" value="1"/>
</dbReference>
<organism evidence="6 7">
    <name type="scientific">Rhizobium pisi</name>
    <dbReference type="NCBI Taxonomy" id="574561"/>
    <lineage>
        <taxon>Bacteria</taxon>
        <taxon>Pseudomonadati</taxon>
        <taxon>Pseudomonadota</taxon>
        <taxon>Alphaproteobacteria</taxon>
        <taxon>Hyphomicrobiales</taxon>
        <taxon>Rhizobiaceae</taxon>
        <taxon>Rhizobium/Agrobacterium group</taxon>
        <taxon>Rhizobium</taxon>
    </lineage>
</organism>
<reference evidence="6 7" key="1">
    <citation type="submission" date="2018-11" db="EMBL/GenBank/DDBJ databases">
        <authorList>
            <person name="Huo Y."/>
        </authorList>
    </citation>
    <scope>NUCLEOTIDE SEQUENCE [LARGE SCALE GENOMIC DNA]</scope>
    <source>
        <strain evidence="6 7">DSM 30132</strain>
    </source>
</reference>
<dbReference type="PANTHER" id="PTHR43976">
    <property type="entry name" value="SHORT CHAIN DEHYDROGENASE"/>
    <property type="match status" value="1"/>
</dbReference>
<dbReference type="RefSeq" id="WP_125847253.1">
    <property type="nucleotide sequence ID" value="NZ_JACHXH010000017.1"/>
</dbReference>
<proteinExistence type="inferred from homology"/>
<protein>
    <submittedName>
        <fullName evidence="5">NAD(P)-dependent dehydrogenase (Short-subunit alcohol dehydrogenase family)</fullName>
    </submittedName>
    <submittedName>
        <fullName evidence="6">SDR family NAD(P)-dependent oxidoreductase</fullName>
    </submittedName>
</protein>
<dbReference type="InterPro" id="IPR002347">
    <property type="entry name" value="SDR_fam"/>
</dbReference>
<dbReference type="CDD" id="cd05374">
    <property type="entry name" value="17beta-HSD-like_SDR_c"/>
    <property type="match status" value="1"/>
</dbReference>
<dbReference type="AlphaFoldDB" id="A0A3R9ACH6"/>
<dbReference type="InterPro" id="IPR051911">
    <property type="entry name" value="SDR_oxidoreductase"/>
</dbReference>
<sequence>MSKVWLITGSSRGLGRALAEAVLASGDNLVATARDPAQLADLSERYGGQVLALALDVTDAAAAAAAVAAGVKRFGRIDVLVNNAGYGNVGSIEDTSLVDFRAQIETNLFGTVIMTKAVIALMRGQGAGHIIQFSSVGGRIGPAGRGAYSAAKFGVEGFSEVLSKEVAPFGIKVTVIEPGGFRTDFAGASTVLAEGRAEYAETVGATVRFQREYDGRQPGDPAKAAAVVIHIAGLDEPPFRLLLGSDAVRNVEKADAARIQADREWRAVSVSTDFEPDGEADRLHNSSNRRSI</sequence>
<evidence type="ECO:0000313" key="7">
    <source>
        <dbReference type="Proteomes" id="UP000277279"/>
    </source>
</evidence>
<dbReference type="Proteomes" id="UP000518315">
    <property type="component" value="Unassembled WGS sequence"/>
</dbReference>
<dbReference type="NCBIfam" id="NF006114">
    <property type="entry name" value="PRK08263.1"/>
    <property type="match status" value="1"/>
</dbReference>
<dbReference type="PROSITE" id="PS00061">
    <property type="entry name" value="ADH_SHORT"/>
    <property type="match status" value="1"/>
</dbReference>
<comment type="caution">
    <text evidence="6">The sequence shown here is derived from an EMBL/GenBank/DDBJ whole genome shotgun (WGS) entry which is preliminary data.</text>
</comment>
<dbReference type="OrthoDB" id="9793825at2"/>
<dbReference type="PRINTS" id="PR00081">
    <property type="entry name" value="GDHRDH"/>
</dbReference>
<dbReference type="EMBL" id="RJJT01000016">
    <property type="protein sequence ID" value="RSB66994.1"/>
    <property type="molecule type" value="Genomic_DNA"/>
</dbReference>
<name>A0A3R9ACH6_9HYPH</name>
<evidence type="ECO:0000259" key="4">
    <source>
        <dbReference type="SMART" id="SM00822"/>
    </source>
</evidence>
<evidence type="ECO:0000256" key="1">
    <source>
        <dbReference type="ARBA" id="ARBA00006484"/>
    </source>
</evidence>
<feature type="domain" description="Ketoreductase" evidence="4">
    <location>
        <begin position="3"/>
        <end position="179"/>
    </location>
</feature>
<reference evidence="5 8" key="2">
    <citation type="submission" date="2020-08" db="EMBL/GenBank/DDBJ databases">
        <title>Genomic Encyclopedia of Type Strains, Phase III (KMG-III): the genomes of soil and plant-associated and newly described type strains.</title>
        <authorList>
            <person name="Whitman W."/>
        </authorList>
    </citation>
    <scope>NUCLEOTIDE SEQUENCE [LARGE SCALE GENOMIC DNA]</scope>
    <source>
        <strain evidence="5 8">CECT 4113</strain>
    </source>
</reference>
<evidence type="ECO:0000256" key="3">
    <source>
        <dbReference type="RuleBase" id="RU000363"/>
    </source>
</evidence>
<dbReference type="SMART" id="SM00822">
    <property type="entry name" value="PKS_KR"/>
    <property type="match status" value="1"/>
</dbReference>
<dbReference type="PRINTS" id="PR00080">
    <property type="entry name" value="SDRFAMILY"/>
</dbReference>